<sequence>MRTKILILNTNRISGGAAIAAHRLYESLIGADEVEVHYLSIDDLYKGGFLRFVRKLLSFLDKLKFIRSSSRALLSSGFIGDYKVLRKIKEINPDIVHMHWINSGFISVKSLSKIDKPIIWSLHDMWPFTGGCHYNFPGCDKFHNGCKNCPLLDDNGSVTSKIYSNKINIYSQIKNLTFVGLSRWIYNESLNSGLAQYYSTINLPNTIDTSVYKKLPTEQSREFFKLKIGNSKRLIGFGAIGATSDPRKGFRFLKKALSNLNPEDYELLVFGGAIDTSLERMGFVTHQLGYIAGDEQLVNLYNSMDMLIVPSTQENLSNIILESLSCETPVVAFNIGGNSDLISHGTNGYLGDDLEPDSILKGINYISENESILNFHQVRKRFSYSAISKKYIKLYKELS</sequence>
<dbReference type="SUPFAM" id="SSF53756">
    <property type="entry name" value="UDP-Glycosyltransferase/glycogen phosphorylase"/>
    <property type="match status" value="1"/>
</dbReference>
<evidence type="ECO:0000259" key="1">
    <source>
        <dbReference type="Pfam" id="PF13477"/>
    </source>
</evidence>
<dbReference type="GO" id="GO:0016757">
    <property type="term" value="F:glycosyltransferase activity"/>
    <property type="evidence" value="ECO:0007669"/>
    <property type="project" value="UniProtKB-ARBA"/>
</dbReference>
<gene>
    <name evidence="2" type="ORF">ACX05_19130</name>
</gene>
<dbReference type="PANTHER" id="PTHR12526:SF637">
    <property type="entry name" value="GLYCOSYLTRANSFERASE EPSF-RELATED"/>
    <property type="match status" value="1"/>
</dbReference>
<evidence type="ECO:0000313" key="2">
    <source>
        <dbReference type="EMBL" id="KOY27200.1"/>
    </source>
</evidence>
<organism evidence="2 3">
    <name type="scientific">Vibrio parahaemolyticus</name>
    <dbReference type="NCBI Taxonomy" id="670"/>
    <lineage>
        <taxon>Bacteria</taxon>
        <taxon>Pseudomonadati</taxon>
        <taxon>Pseudomonadota</taxon>
        <taxon>Gammaproteobacteria</taxon>
        <taxon>Vibrionales</taxon>
        <taxon>Vibrionaceae</taxon>
        <taxon>Vibrio</taxon>
    </lineage>
</organism>
<reference evidence="2 3" key="1">
    <citation type="submission" date="2015-07" db="EMBL/GenBank/DDBJ databases">
        <title>Foodborne Vibrio parahaemolyticus Isolates.</title>
        <authorList>
            <person name="Ronholm J."/>
            <person name="Petronella N."/>
            <person name="Kenwell R."/>
            <person name="Banerjee S."/>
        </authorList>
    </citation>
    <scope>NUCLEOTIDE SEQUENCE [LARGE SCALE GENOMIC DNA]</scope>
    <source>
        <strain evidence="2 3">HS-06-05</strain>
    </source>
</reference>
<dbReference type="Pfam" id="PF13477">
    <property type="entry name" value="Glyco_trans_4_2"/>
    <property type="match status" value="1"/>
</dbReference>
<comment type="caution">
    <text evidence="2">The sequence shown here is derived from an EMBL/GenBank/DDBJ whole genome shotgun (WGS) entry which is preliminary data.</text>
</comment>
<dbReference type="InterPro" id="IPR028098">
    <property type="entry name" value="Glyco_trans_4-like_N"/>
</dbReference>
<feature type="domain" description="Glycosyltransferase subfamily 4-like N-terminal" evidence="1">
    <location>
        <begin position="75"/>
        <end position="125"/>
    </location>
</feature>
<protein>
    <recommendedName>
        <fullName evidence="1">Glycosyltransferase subfamily 4-like N-terminal domain-containing protein</fullName>
    </recommendedName>
</protein>
<dbReference type="EMBL" id="LIRS01000106">
    <property type="protein sequence ID" value="KOY27200.1"/>
    <property type="molecule type" value="Genomic_DNA"/>
</dbReference>
<evidence type="ECO:0000313" key="3">
    <source>
        <dbReference type="Proteomes" id="UP000037697"/>
    </source>
</evidence>
<dbReference type="Pfam" id="PF13692">
    <property type="entry name" value="Glyco_trans_1_4"/>
    <property type="match status" value="1"/>
</dbReference>
<dbReference type="Proteomes" id="UP000037697">
    <property type="component" value="Unassembled WGS sequence"/>
</dbReference>
<dbReference type="AlphaFoldDB" id="A0AAW3IRW3"/>
<name>A0AAW3IRW3_VIBPH</name>
<dbReference type="PANTHER" id="PTHR12526">
    <property type="entry name" value="GLYCOSYLTRANSFERASE"/>
    <property type="match status" value="1"/>
</dbReference>
<dbReference type="Gene3D" id="3.40.50.2000">
    <property type="entry name" value="Glycogen Phosphorylase B"/>
    <property type="match status" value="2"/>
</dbReference>
<accession>A0AAW3IRW3</accession>
<proteinExistence type="predicted"/>